<dbReference type="AlphaFoldDB" id="A0A7Y0FL91"/>
<keyword evidence="2" id="KW-1185">Reference proteome</keyword>
<evidence type="ECO:0000313" key="2">
    <source>
        <dbReference type="Proteomes" id="UP000559626"/>
    </source>
</evidence>
<organism evidence="1 2">
    <name type="scientific">Hymenobacter polaris</name>
    <dbReference type="NCBI Taxonomy" id="2682546"/>
    <lineage>
        <taxon>Bacteria</taxon>
        <taxon>Pseudomonadati</taxon>
        <taxon>Bacteroidota</taxon>
        <taxon>Cytophagia</taxon>
        <taxon>Cytophagales</taxon>
        <taxon>Hymenobacteraceae</taxon>
        <taxon>Hymenobacter</taxon>
    </lineage>
</organism>
<proteinExistence type="predicted"/>
<dbReference type="EMBL" id="JABBGH010000001">
    <property type="protein sequence ID" value="NML64139.1"/>
    <property type="molecule type" value="Genomic_DNA"/>
</dbReference>
<evidence type="ECO:0000313" key="1">
    <source>
        <dbReference type="EMBL" id="NML64139.1"/>
    </source>
</evidence>
<reference evidence="1 2" key="1">
    <citation type="submission" date="2020-04" db="EMBL/GenBank/DDBJ databases">
        <title>Hymenobacter polaris sp. nov., isolated from Arctic soil.</title>
        <authorList>
            <person name="Dahal R.H."/>
        </authorList>
    </citation>
    <scope>NUCLEOTIDE SEQUENCE [LARGE SCALE GENOMIC DNA]</scope>
    <source>
        <strain evidence="1 2">RP-2-7</strain>
    </source>
</reference>
<name>A0A7Y0FL91_9BACT</name>
<comment type="caution">
    <text evidence="1">The sequence shown here is derived from an EMBL/GenBank/DDBJ whole genome shotgun (WGS) entry which is preliminary data.</text>
</comment>
<dbReference type="Proteomes" id="UP000559626">
    <property type="component" value="Unassembled WGS sequence"/>
</dbReference>
<sequence length="126" mass="13558">MLLGSFIPQNDLAELGKLPQLLEHYRYHHSAAGGGLSLTEFLAEHYGAGAKHLSGCHLSPQHQSDHHNLPLRDHSNCPQVVFLLSAGRPALPLAQPGKLAARLYRALAPPRYLGGPGLGLLQPPRA</sequence>
<gene>
    <name evidence="1" type="ORF">HHL22_02875</name>
</gene>
<protein>
    <submittedName>
        <fullName evidence="1">Uncharacterized protein</fullName>
    </submittedName>
</protein>
<dbReference type="RefSeq" id="WP_169529460.1">
    <property type="nucleotide sequence ID" value="NZ_JABBGH010000001.1"/>
</dbReference>
<accession>A0A7Y0FL91</accession>